<evidence type="ECO:0000256" key="4">
    <source>
        <dbReference type="ARBA" id="ARBA00022741"/>
    </source>
</evidence>
<dbReference type="EMBL" id="CP001739">
    <property type="protein sequence ID" value="ACZ08519.1"/>
    <property type="molecule type" value="Genomic_DNA"/>
</dbReference>
<dbReference type="FunFam" id="3.90.650.10:FF:000004">
    <property type="entry name" value="Selenide, water dikinase"/>
    <property type="match status" value="1"/>
</dbReference>
<feature type="binding site" evidence="9">
    <location>
        <position position="222"/>
    </location>
    <ligand>
        <name>Mg(2+)</name>
        <dbReference type="ChEBI" id="CHEBI:18420"/>
    </ligand>
</feature>
<evidence type="ECO:0000256" key="5">
    <source>
        <dbReference type="ARBA" id="ARBA00022777"/>
    </source>
</evidence>
<dbReference type="HOGENOM" id="CLU_032859_0_1_0"/>
<evidence type="ECO:0000256" key="1">
    <source>
        <dbReference type="ARBA" id="ARBA00008026"/>
    </source>
</evidence>
<feature type="domain" description="PurM-like N-terminal" evidence="10">
    <location>
        <begin position="46"/>
        <end position="152"/>
    </location>
</feature>
<feature type="binding site" description="in other chain" evidence="9">
    <location>
        <begin position="44"/>
        <end position="46"/>
    </location>
    <ligand>
        <name>ATP</name>
        <dbReference type="ChEBI" id="CHEBI:30616"/>
        <note>ligand shared between dimeric partners</note>
    </ligand>
</feature>
<dbReference type="PANTHER" id="PTHR10256">
    <property type="entry name" value="SELENIDE, WATER DIKINASE"/>
    <property type="match status" value="1"/>
</dbReference>
<name>D1AID5_SEBTE</name>
<feature type="binding site" evidence="9">
    <location>
        <position position="47"/>
    </location>
    <ligand>
        <name>Mg(2+)</name>
        <dbReference type="ChEBI" id="CHEBI:18420"/>
    </ligand>
</feature>
<evidence type="ECO:0000256" key="3">
    <source>
        <dbReference type="ARBA" id="ARBA00022723"/>
    </source>
</evidence>
<feature type="binding site" description="in other chain" evidence="9">
    <location>
        <position position="64"/>
    </location>
    <ligand>
        <name>ATP</name>
        <dbReference type="ChEBI" id="CHEBI:30616"/>
        <note>ligand shared between dimeric partners</note>
    </ligand>
</feature>
<dbReference type="GO" id="GO:0004756">
    <property type="term" value="F:selenide, water dikinase activity"/>
    <property type="evidence" value="ECO:0007669"/>
    <property type="project" value="UniProtKB-UniRule"/>
</dbReference>
<keyword evidence="8 9" id="KW-0711">Selenium</keyword>
<reference evidence="12 13" key="2">
    <citation type="journal article" date="2010" name="Stand. Genomic Sci.">
        <title>Complete genome sequence of Sebaldella termitidis type strain (NCTC 11300).</title>
        <authorList>
            <person name="Harmon-Smith M."/>
            <person name="Celia L."/>
            <person name="Chertkov O."/>
            <person name="Lapidus A."/>
            <person name="Copeland A."/>
            <person name="Glavina Del Rio T."/>
            <person name="Nolan M."/>
            <person name="Lucas S."/>
            <person name="Tice H."/>
            <person name="Cheng J.F."/>
            <person name="Han C."/>
            <person name="Detter J.C."/>
            <person name="Bruce D."/>
            <person name="Goodwin L."/>
            <person name="Pitluck S."/>
            <person name="Pati A."/>
            <person name="Liolios K."/>
            <person name="Ivanova N."/>
            <person name="Mavromatis K."/>
            <person name="Mikhailova N."/>
            <person name="Chen A."/>
            <person name="Palaniappan K."/>
            <person name="Land M."/>
            <person name="Hauser L."/>
            <person name="Chang Y.J."/>
            <person name="Jeffries C.D."/>
            <person name="Brettin T."/>
            <person name="Goker M."/>
            <person name="Beck B."/>
            <person name="Bristow J."/>
            <person name="Eisen J.A."/>
            <person name="Markowitz V."/>
            <person name="Hugenholtz P."/>
            <person name="Kyrpides N.C."/>
            <person name="Klenk H.P."/>
            <person name="Chen F."/>
        </authorList>
    </citation>
    <scope>NUCLEOTIDE SEQUENCE [LARGE SCALE GENOMIC DNA]</scope>
    <source>
        <strain evidence="13">ATCC 33386 / NCTC 11300</strain>
    </source>
</reference>
<protein>
    <recommendedName>
        <fullName evidence="9">Selenide, water dikinase</fullName>
        <ecNumber evidence="9">2.7.9.3</ecNumber>
    </recommendedName>
    <alternativeName>
        <fullName evidence="9">Selenium donor protein</fullName>
    </alternativeName>
    <alternativeName>
        <fullName evidence="9">Selenophosphate synthase</fullName>
    </alternativeName>
</protein>
<dbReference type="InterPro" id="IPR016188">
    <property type="entry name" value="PurM-like_N"/>
</dbReference>
<dbReference type="GO" id="GO:0000287">
    <property type="term" value="F:magnesium ion binding"/>
    <property type="evidence" value="ECO:0007669"/>
    <property type="project" value="UniProtKB-UniRule"/>
</dbReference>
<dbReference type="PIRSF" id="PIRSF036407">
    <property type="entry name" value="Selenphspht_syn"/>
    <property type="match status" value="1"/>
</dbReference>
<dbReference type="STRING" id="526218.Sterm_1661"/>
<keyword evidence="2 9" id="KW-0808">Transferase</keyword>
<sequence length="342" mass="37160">MEIKLTEYARKCGCGAKLSSKKLSEVLEKLPKVHNENLIVGTETSDDAGVYKLNDQMAIIQTVDFFTPIVDDPYTFGVIAATNALSDVYAMGGDPVTALNIVCFPNRIDLSVLGEILRGGIDKAKEAGAIIVGGHTIEDEEPKYGMAVTGIISPDKVLKNYGARVGEVLILTKPLGIGIISTAMKGGKASDHSKEAVIKSMTTLNKYSSEIVRKYNISACTDVTGFGLMGHSYEMASSSGVTIVLDKEKIPYIKEAEEYSKQGLVPGGMFNNMEYLKDKYEFIDIPEYLSNIVFDPQTSGGLLVSCSSEDAEKMLEELNKLEIKSHIIGTVAEKQEKSILFK</sequence>
<evidence type="ECO:0000256" key="6">
    <source>
        <dbReference type="ARBA" id="ARBA00022840"/>
    </source>
</evidence>
<keyword evidence="7 9" id="KW-0460">Magnesium</keyword>
<dbReference type="InterPro" id="IPR010918">
    <property type="entry name" value="PurM-like_C_dom"/>
</dbReference>
<feature type="domain" description="PurM-like C-terminal" evidence="11">
    <location>
        <begin position="164"/>
        <end position="339"/>
    </location>
</feature>
<evidence type="ECO:0000313" key="13">
    <source>
        <dbReference type="Proteomes" id="UP000000845"/>
    </source>
</evidence>
<dbReference type="SUPFAM" id="SSF56042">
    <property type="entry name" value="PurM C-terminal domain-like"/>
    <property type="match status" value="1"/>
</dbReference>
<dbReference type="InterPro" id="IPR036921">
    <property type="entry name" value="PurM-like_N_sf"/>
</dbReference>
<evidence type="ECO:0000256" key="8">
    <source>
        <dbReference type="ARBA" id="ARBA00023266"/>
    </source>
</evidence>
<evidence type="ECO:0000259" key="11">
    <source>
        <dbReference type="Pfam" id="PF02769"/>
    </source>
</evidence>
<dbReference type="GO" id="GO:0005737">
    <property type="term" value="C:cytoplasm"/>
    <property type="evidence" value="ECO:0007669"/>
    <property type="project" value="TreeGrafter"/>
</dbReference>
<comment type="function">
    <text evidence="9">Synthesizes selenophosphate from selenide and ATP.</text>
</comment>
<feature type="binding site" description="in other chain" evidence="9">
    <location>
        <position position="87"/>
    </location>
    <ligand>
        <name>ATP</name>
        <dbReference type="ChEBI" id="CHEBI:30616"/>
        <note>ligand shared between dimeric partners</note>
    </ligand>
</feature>
<feature type="binding site" description="in other chain" evidence="9">
    <location>
        <position position="17"/>
    </location>
    <ligand>
        <name>ATP</name>
        <dbReference type="ChEBI" id="CHEBI:30616"/>
        <note>ligand shared between dimeric partners</note>
    </ligand>
</feature>
<comment type="cofactor">
    <cofactor evidence="9">
        <name>Mg(2+)</name>
        <dbReference type="ChEBI" id="CHEBI:18420"/>
    </cofactor>
    <text evidence="9">Binds 1 Mg(2+) ion per monomer.</text>
</comment>
<dbReference type="InterPro" id="IPR036676">
    <property type="entry name" value="PurM-like_C_sf"/>
</dbReference>
<evidence type="ECO:0000259" key="10">
    <source>
        <dbReference type="Pfam" id="PF00586"/>
    </source>
</evidence>
<reference evidence="13" key="1">
    <citation type="submission" date="2009-09" db="EMBL/GenBank/DDBJ databases">
        <title>The complete chromosome of Sebaldella termitidis ATCC 33386.</title>
        <authorList>
            <consortium name="US DOE Joint Genome Institute (JGI-PGF)"/>
            <person name="Lucas S."/>
            <person name="Copeland A."/>
            <person name="Lapidus A."/>
            <person name="Glavina del Rio T."/>
            <person name="Dalin E."/>
            <person name="Tice H."/>
            <person name="Bruce D."/>
            <person name="Goodwin L."/>
            <person name="Pitluck S."/>
            <person name="Kyrpides N."/>
            <person name="Mavromatis K."/>
            <person name="Ivanova N."/>
            <person name="Mikhailova N."/>
            <person name="Sims D."/>
            <person name="Meincke L."/>
            <person name="Brettin T."/>
            <person name="Detter J.C."/>
            <person name="Han C."/>
            <person name="Larimer F."/>
            <person name="Land M."/>
            <person name="Hauser L."/>
            <person name="Markowitz V."/>
            <person name="Cheng J.F."/>
            <person name="Hugenholtz P."/>
            <person name="Woyke T."/>
            <person name="Wu D."/>
            <person name="Eisen J.A."/>
        </authorList>
    </citation>
    <scope>NUCLEOTIDE SEQUENCE [LARGE SCALE GENOMIC DNA]</scope>
    <source>
        <strain evidence="13">ATCC 33386 / NCTC 11300</strain>
    </source>
</reference>
<dbReference type="RefSeq" id="WP_012861115.1">
    <property type="nucleotide sequence ID" value="NC_013517.1"/>
</dbReference>
<feature type="binding site" evidence="9">
    <location>
        <position position="87"/>
    </location>
    <ligand>
        <name>Mg(2+)</name>
        <dbReference type="ChEBI" id="CHEBI:18420"/>
    </ligand>
</feature>
<evidence type="ECO:0000256" key="9">
    <source>
        <dbReference type="HAMAP-Rule" id="MF_00625"/>
    </source>
</evidence>
<dbReference type="Pfam" id="PF02769">
    <property type="entry name" value="AIRS_C"/>
    <property type="match status" value="1"/>
</dbReference>
<dbReference type="eggNOG" id="COG0709">
    <property type="taxonomic scope" value="Bacteria"/>
</dbReference>
<dbReference type="SUPFAM" id="SSF55326">
    <property type="entry name" value="PurM N-terminal domain-like"/>
    <property type="match status" value="1"/>
</dbReference>
<evidence type="ECO:0000256" key="7">
    <source>
        <dbReference type="ARBA" id="ARBA00022842"/>
    </source>
</evidence>
<dbReference type="NCBIfam" id="NF002098">
    <property type="entry name" value="PRK00943.1"/>
    <property type="match status" value="1"/>
</dbReference>
<dbReference type="Proteomes" id="UP000000845">
    <property type="component" value="Chromosome"/>
</dbReference>
<dbReference type="FunFam" id="3.30.1330.10:FF:000003">
    <property type="entry name" value="Selenide, water dikinase"/>
    <property type="match status" value="1"/>
</dbReference>
<dbReference type="Gene3D" id="3.30.1330.10">
    <property type="entry name" value="PurM-like, N-terminal domain"/>
    <property type="match status" value="1"/>
</dbReference>
<evidence type="ECO:0000313" key="12">
    <source>
        <dbReference type="EMBL" id="ACZ08519.1"/>
    </source>
</evidence>
<dbReference type="InterPro" id="IPR023061">
    <property type="entry name" value="SelD_I"/>
</dbReference>
<keyword evidence="5 9" id="KW-0418">Kinase</keyword>
<keyword evidence="4 9" id="KW-0547">Nucleotide-binding</keyword>
<dbReference type="NCBIfam" id="TIGR00476">
    <property type="entry name" value="selD"/>
    <property type="match status" value="1"/>
</dbReference>
<proteinExistence type="inferred from homology"/>
<feature type="active site" evidence="9">
    <location>
        <position position="14"/>
    </location>
</feature>
<comment type="subunit">
    <text evidence="9">Homodimer.</text>
</comment>
<keyword evidence="6 9" id="KW-0067">ATP-binding</keyword>
<gene>
    <name evidence="9" type="primary">selD</name>
    <name evidence="12" type="ordered locus">Sterm_1661</name>
</gene>
<dbReference type="Pfam" id="PF00586">
    <property type="entry name" value="AIRS"/>
    <property type="match status" value="1"/>
</dbReference>
<keyword evidence="13" id="KW-1185">Reference proteome</keyword>
<dbReference type="GO" id="GO:0005524">
    <property type="term" value="F:ATP binding"/>
    <property type="evidence" value="ECO:0007669"/>
    <property type="project" value="UniProtKB-UniRule"/>
</dbReference>
<comment type="similarity">
    <text evidence="1 9">Belongs to the selenophosphate synthase 1 family. Class I subfamily.</text>
</comment>
<dbReference type="AlphaFoldDB" id="D1AID5"/>
<dbReference type="GO" id="GO:0016260">
    <property type="term" value="P:selenocysteine biosynthetic process"/>
    <property type="evidence" value="ECO:0007669"/>
    <property type="project" value="InterPro"/>
</dbReference>
<accession>D1AID5</accession>
<dbReference type="InterPro" id="IPR004536">
    <property type="entry name" value="SPS/SelD"/>
</dbReference>
<comment type="catalytic activity">
    <reaction evidence="9">
        <text>hydrogenselenide + ATP + H2O = selenophosphate + AMP + phosphate + 2 H(+)</text>
        <dbReference type="Rhea" id="RHEA:18737"/>
        <dbReference type="ChEBI" id="CHEBI:15377"/>
        <dbReference type="ChEBI" id="CHEBI:15378"/>
        <dbReference type="ChEBI" id="CHEBI:16144"/>
        <dbReference type="ChEBI" id="CHEBI:29317"/>
        <dbReference type="ChEBI" id="CHEBI:30616"/>
        <dbReference type="ChEBI" id="CHEBI:43474"/>
        <dbReference type="ChEBI" id="CHEBI:456215"/>
        <dbReference type="EC" id="2.7.9.3"/>
    </reaction>
</comment>
<evidence type="ECO:0000256" key="2">
    <source>
        <dbReference type="ARBA" id="ARBA00022679"/>
    </source>
</evidence>
<feature type="binding site" evidence="9">
    <location>
        <begin position="134"/>
        <end position="136"/>
    </location>
    <ligand>
        <name>ATP</name>
        <dbReference type="ChEBI" id="CHEBI:30616"/>
        <note>ligand shared between dimeric partners</note>
    </ligand>
</feature>
<organism evidence="12 13">
    <name type="scientific">Sebaldella termitidis (strain ATCC 33386 / NCTC 11300)</name>
    <dbReference type="NCBI Taxonomy" id="526218"/>
    <lineage>
        <taxon>Bacteria</taxon>
        <taxon>Fusobacteriati</taxon>
        <taxon>Fusobacteriota</taxon>
        <taxon>Fusobacteriia</taxon>
        <taxon>Fusobacteriales</taxon>
        <taxon>Leptotrichiaceae</taxon>
        <taxon>Sebaldella</taxon>
    </lineage>
</organism>
<keyword evidence="3 9" id="KW-0479">Metal-binding</keyword>
<dbReference type="Gene3D" id="3.90.650.10">
    <property type="entry name" value="PurM-like C-terminal domain"/>
    <property type="match status" value="1"/>
</dbReference>
<dbReference type="CDD" id="cd02195">
    <property type="entry name" value="SelD"/>
    <property type="match status" value="1"/>
</dbReference>
<dbReference type="HAMAP" id="MF_00625">
    <property type="entry name" value="SelD"/>
    <property type="match status" value="1"/>
</dbReference>
<feature type="site" description="Important for catalytic activity" evidence="9">
    <location>
        <position position="17"/>
    </location>
</feature>
<dbReference type="PANTHER" id="PTHR10256:SF0">
    <property type="entry name" value="INACTIVE SELENIDE, WATER DIKINASE-LIKE PROTEIN-RELATED"/>
    <property type="match status" value="1"/>
</dbReference>
<dbReference type="EC" id="2.7.9.3" evidence="9"/>
<dbReference type="KEGG" id="str:Sterm_1661"/>